<gene>
    <name evidence="2" type="ORF">LCGC14_1515650</name>
</gene>
<dbReference type="InterPro" id="IPR001763">
    <property type="entry name" value="Rhodanese-like_dom"/>
</dbReference>
<evidence type="ECO:0000259" key="1">
    <source>
        <dbReference type="PROSITE" id="PS50206"/>
    </source>
</evidence>
<dbReference type="InterPro" id="IPR036873">
    <property type="entry name" value="Rhodanese-like_dom_sf"/>
</dbReference>
<evidence type="ECO:0000313" key="2">
    <source>
        <dbReference type="EMBL" id="KKM63034.1"/>
    </source>
</evidence>
<name>A0A0F9J082_9ZZZZ</name>
<dbReference type="CDD" id="cd00158">
    <property type="entry name" value="RHOD"/>
    <property type="match status" value="1"/>
</dbReference>
<sequence>MIKKDKNSESLIILDVRDTKDFNLGHLYDSILIPINELVTRIGELEDHKTSEIIIYCKSGSRSQQASEILVEYGFTKVYKMEGGILAWIDADYPIWTVSHHITVDEITDEKFELLIEPFLLYNKGCSTSNEDPLRLNEVPYLCIDGKSKKHILRELWSYKIYPVNIITGEKGFK</sequence>
<accession>A0A0F9J082</accession>
<dbReference type="SMART" id="SM00450">
    <property type="entry name" value="RHOD"/>
    <property type="match status" value="1"/>
</dbReference>
<feature type="domain" description="Rhodanese" evidence="1">
    <location>
        <begin position="7"/>
        <end position="97"/>
    </location>
</feature>
<dbReference type="EMBL" id="LAZR01011175">
    <property type="protein sequence ID" value="KKM63034.1"/>
    <property type="molecule type" value="Genomic_DNA"/>
</dbReference>
<dbReference type="PANTHER" id="PTHR43031">
    <property type="entry name" value="FAD-DEPENDENT OXIDOREDUCTASE"/>
    <property type="match status" value="1"/>
</dbReference>
<dbReference type="Pfam" id="PF00581">
    <property type="entry name" value="Rhodanese"/>
    <property type="match status" value="1"/>
</dbReference>
<organism evidence="2">
    <name type="scientific">marine sediment metagenome</name>
    <dbReference type="NCBI Taxonomy" id="412755"/>
    <lineage>
        <taxon>unclassified sequences</taxon>
        <taxon>metagenomes</taxon>
        <taxon>ecological metagenomes</taxon>
    </lineage>
</organism>
<protein>
    <recommendedName>
        <fullName evidence="1">Rhodanese domain-containing protein</fullName>
    </recommendedName>
</protein>
<reference evidence="2" key="1">
    <citation type="journal article" date="2015" name="Nature">
        <title>Complex archaea that bridge the gap between prokaryotes and eukaryotes.</title>
        <authorList>
            <person name="Spang A."/>
            <person name="Saw J.H."/>
            <person name="Jorgensen S.L."/>
            <person name="Zaremba-Niedzwiedzka K."/>
            <person name="Martijn J."/>
            <person name="Lind A.E."/>
            <person name="van Eijk R."/>
            <person name="Schleper C."/>
            <person name="Guy L."/>
            <person name="Ettema T.J."/>
        </authorList>
    </citation>
    <scope>NUCLEOTIDE SEQUENCE</scope>
</reference>
<comment type="caution">
    <text evidence="2">The sequence shown here is derived from an EMBL/GenBank/DDBJ whole genome shotgun (WGS) entry which is preliminary data.</text>
</comment>
<dbReference type="Gene3D" id="3.40.250.10">
    <property type="entry name" value="Rhodanese-like domain"/>
    <property type="match status" value="1"/>
</dbReference>
<proteinExistence type="predicted"/>
<dbReference type="AlphaFoldDB" id="A0A0F9J082"/>
<dbReference type="InterPro" id="IPR050229">
    <property type="entry name" value="GlpE_sulfurtransferase"/>
</dbReference>
<dbReference type="PANTHER" id="PTHR43031:SF1">
    <property type="entry name" value="PYRIDINE NUCLEOTIDE-DISULPHIDE OXIDOREDUCTASE"/>
    <property type="match status" value="1"/>
</dbReference>
<dbReference type="SUPFAM" id="SSF52821">
    <property type="entry name" value="Rhodanese/Cell cycle control phosphatase"/>
    <property type="match status" value="1"/>
</dbReference>
<dbReference type="PROSITE" id="PS50206">
    <property type="entry name" value="RHODANESE_3"/>
    <property type="match status" value="1"/>
</dbReference>